<dbReference type="Pfam" id="PF00480">
    <property type="entry name" value="ROK"/>
    <property type="match status" value="1"/>
</dbReference>
<dbReference type="SUPFAM" id="SSF53067">
    <property type="entry name" value="Actin-like ATPase domain"/>
    <property type="match status" value="1"/>
</dbReference>
<comment type="caution">
    <text evidence="2">The sequence shown here is derived from an EMBL/GenBank/DDBJ whole genome shotgun (WGS) entry which is preliminary data.</text>
</comment>
<dbReference type="Gene3D" id="3.30.420.40">
    <property type="match status" value="2"/>
</dbReference>
<dbReference type="SUPFAM" id="SSF46785">
    <property type="entry name" value="Winged helix' DNA-binding domain"/>
    <property type="match status" value="1"/>
</dbReference>
<dbReference type="Gene3D" id="1.10.10.10">
    <property type="entry name" value="Winged helix-like DNA-binding domain superfamily/Winged helix DNA-binding domain"/>
    <property type="match status" value="1"/>
</dbReference>
<evidence type="ECO:0000256" key="1">
    <source>
        <dbReference type="ARBA" id="ARBA00006479"/>
    </source>
</evidence>
<reference evidence="2" key="2">
    <citation type="journal article" date="2021" name="PeerJ">
        <title>Extensive microbial diversity within the chicken gut microbiome revealed by metagenomics and culture.</title>
        <authorList>
            <person name="Gilroy R."/>
            <person name="Ravi A."/>
            <person name="Getino M."/>
            <person name="Pursley I."/>
            <person name="Horton D.L."/>
            <person name="Alikhan N.F."/>
            <person name="Baker D."/>
            <person name="Gharbi K."/>
            <person name="Hall N."/>
            <person name="Watson M."/>
            <person name="Adriaenssens E.M."/>
            <person name="Foster-Nyarko E."/>
            <person name="Jarju S."/>
            <person name="Secka A."/>
            <person name="Antonio M."/>
            <person name="Oren A."/>
            <person name="Chaudhuri R.R."/>
            <person name="La Ragione R."/>
            <person name="Hildebrand F."/>
            <person name="Pallen M.J."/>
        </authorList>
    </citation>
    <scope>NUCLEOTIDE SEQUENCE</scope>
    <source>
        <strain evidence="2">17213</strain>
    </source>
</reference>
<accession>A0A9D9GTB1</accession>
<evidence type="ECO:0000313" key="3">
    <source>
        <dbReference type="Proteomes" id="UP000823631"/>
    </source>
</evidence>
<dbReference type="Proteomes" id="UP000823631">
    <property type="component" value="Unassembled WGS sequence"/>
</dbReference>
<sequence length="337" mass="37270">MESKLNLPAKKLDARLIREQNLAMVTKALHHEQVATAARLRELTGLSVVTLTKLLDTLMETGIVQQGSIVSPGLGRPAATYRFNSSYKLMLIVTCYKRAGHDYAGYSVHDLFGECLERREELLNNVHTDELRIGIELCLERWNNVAIIGISMPSDTIGGRVASAIRHDPMSKRLAKHLQGRFGVPVFFETDINAATLGCSQRIPERDFISGLVLVPGRAPACGFCYEGNLIRGRDGMAGEVRFFPMYNDVGILPREPLQADELAVRTLRAVMCVLNPSVVVVYTESLKPGLFDRLKKRLGSAAEIAMLPKIEVTDKIRDDIVSGMVTLCLQHLDNLG</sequence>
<name>A0A9D9GTB1_9GAMM</name>
<reference evidence="2" key="1">
    <citation type="submission" date="2020-10" db="EMBL/GenBank/DDBJ databases">
        <authorList>
            <person name="Gilroy R."/>
        </authorList>
    </citation>
    <scope>NUCLEOTIDE SEQUENCE</scope>
    <source>
        <strain evidence="2">17213</strain>
    </source>
</reference>
<dbReference type="InterPro" id="IPR036390">
    <property type="entry name" value="WH_DNA-bd_sf"/>
</dbReference>
<protein>
    <submittedName>
        <fullName evidence="2">ROK family protein</fullName>
    </submittedName>
</protein>
<dbReference type="PANTHER" id="PTHR18964">
    <property type="entry name" value="ROK (REPRESSOR, ORF, KINASE) FAMILY"/>
    <property type="match status" value="1"/>
</dbReference>
<organism evidence="2 3">
    <name type="scientific">Candidatus Avisuccinivibrio stercorigallinarum</name>
    <dbReference type="NCBI Taxonomy" id="2840704"/>
    <lineage>
        <taxon>Bacteria</taxon>
        <taxon>Pseudomonadati</taxon>
        <taxon>Pseudomonadota</taxon>
        <taxon>Gammaproteobacteria</taxon>
        <taxon>Aeromonadales</taxon>
        <taxon>Succinivibrionaceae</taxon>
        <taxon>Succinivibrionaceae incertae sedis</taxon>
        <taxon>Candidatus Avisuccinivibrio</taxon>
    </lineage>
</organism>
<dbReference type="AlphaFoldDB" id="A0A9D9GTB1"/>
<comment type="similarity">
    <text evidence="1">Belongs to the ROK (NagC/XylR) family.</text>
</comment>
<dbReference type="PANTHER" id="PTHR18964:SF149">
    <property type="entry name" value="BIFUNCTIONAL UDP-N-ACETYLGLUCOSAMINE 2-EPIMERASE_N-ACETYLMANNOSAMINE KINASE"/>
    <property type="match status" value="1"/>
</dbReference>
<proteinExistence type="inferred from homology"/>
<dbReference type="EMBL" id="JADINH010000173">
    <property type="protein sequence ID" value="MBO8416393.1"/>
    <property type="molecule type" value="Genomic_DNA"/>
</dbReference>
<dbReference type="InterPro" id="IPR000600">
    <property type="entry name" value="ROK"/>
</dbReference>
<dbReference type="InterPro" id="IPR036388">
    <property type="entry name" value="WH-like_DNA-bd_sf"/>
</dbReference>
<evidence type="ECO:0000313" key="2">
    <source>
        <dbReference type="EMBL" id="MBO8416393.1"/>
    </source>
</evidence>
<dbReference type="InterPro" id="IPR043129">
    <property type="entry name" value="ATPase_NBD"/>
</dbReference>
<gene>
    <name evidence="2" type="ORF">IAB19_08445</name>
</gene>